<protein>
    <submittedName>
        <fullName evidence="1">Uncharacterized protein</fullName>
    </submittedName>
</protein>
<comment type="caution">
    <text evidence="1">The sequence shown here is derived from an EMBL/GenBank/DDBJ whole genome shotgun (WGS) entry which is preliminary data.</text>
</comment>
<dbReference type="AlphaFoldDB" id="A0A4C1XKA3"/>
<organism evidence="1 2">
    <name type="scientific">Eumeta variegata</name>
    <name type="common">Bagworm moth</name>
    <name type="synonym">Eumeta japonica</name>
    <dbReference type="NCBI Taxonomy" id="151549"/>
    <lineage>
        <taxon>Eukaryota</taxon>
        <taxon>Metazoa</taxon>
        <taxon>Ecdysozoa</taxon>
        <taxon>Arthropoda</taxon>
        <taxon>Hexapoda</taxon>
        <taxon>Insecta</taxon>
        <taxon>Pterygota</taxon>
        <taxon>Neoptera</taxon>
        <taxon>Endopterygota</taxon>
        <taxon>Lepidoptera</taxon>
        <taxon>Glossata</taxon>
        <taxon>Ditrysia</taxon>
        <taxon>Tineoidea</taxon>
        <taxon>Psychidae</taxon>
        <taxon>Oiketicinae</taxon>
        <taxon>Eumeta</taxon>
    </lineage>
</organism>
<reference evidence="1 2" key="1">
    <citation type="journal article" date="2019" name="Commun. Biol.">
        <title>The bagworm genome reveals a unique fibroin gene that provides high tensile strength.</title>
        <authorList>
            <person name="Kono N."/>
            <person name="Nakamura H."/>
            <person name="Ohtoshi R."/>
            <person name="Tomita M."/>
            <person name="Numata K."/>
            <person name="Arakawa K."/>
        </authorList>
    </citation>
    <scope>NUCLEOTIDE SEQUENCE [LARGE SCALE GENOMIC DNA]</scope>
</reference>
<dbReference type="Proteomes" id="UP000299102">
    <property type="component" value="Unassembled WGS sequence"/>
</dbReference>
<name>A0A4C1XKA3_EUMVA</name>
<proteinExistence type="predicted"/>
<gene>
    <name evidence="1" type="ORF">EVAR_56257_1</name>
</gene>
<accession>A0A4C1XKA3</accession>
<evidence type="ECO:0000313" key="2">
    <source>
        <dbReference type="Proteomes" id="UP000299102"/>
    </source>
</evidence>
<evidence type="ECO:0000313" key="1">
    <source>
        <dbReference type="EMBL" id="GBP62739.1"/>
    </source>
</evidence>
<dbReference type="EMBL" id="BGZK01000848">
    <property type="protein sequence ID" value="GBP62739.1"/>
    <property type="molecule type" value="Genomic_DNA"/>
</dbReference>
<sequence>MDTCIPTALISTASRNRVFYEGGRGGEEGSEPLELSLNKRNNSSSYFASVFCENVVSHDSNHGPAFNSEPFLDLREIVFGTFLAGTDIKHV</sequence>
<keyword evidence="2" id="KW-1185">Reference proteome</keyword>